<dbReference type="PROSITE" id="PS50075">
    <property type="entry name" value="CARRIER"/>
    <property type="match status" value="4"/>
</dbReference>
<dbReference type="CDD" id="cd19531">
    <property type="entry name" value="LCL_NRPS-like"/>
    <property type="match status" value="3"/>
</dbReference>
<dbReference type="PANTHER" id="PTHR45527:SF1">
    <property type="entry name" value="FATTY ACID SYNTHASE"/>
    <property type="match status" value="1"/>
</dbReference>
<keyword evidence="2" id="KW-0596">Phosphopantetheine</keyword>
<feature type="domain" description="Carrier" evidence="5">
    <location>
        <begin position="4341"/>
        <end position="4415"/>
    </location>
</feature>
<dbReference type="CDD" id="cd12117">
    <property type="entry name" value="A_NRPS_Srf_like"/>
    <property type="match status" value="1"/>
</dbReference>
<dbReference type="RefSeq" id="WP_099139570.1">
    <property type="nucleotide sequence ID" value="NZ_CAWNQB010000015.1"/>
</dbReference>
<dbReference type="Proteomes" id="UP000224607">
    <property type="component" value="Unassembled WGS sequence"/>
</dbReference>
<dbReference type="EMBL" id="NITY01000022">
    <property type="protein sequence ID" value="PHM37252.1"/>
    <property type="molecule type" value="Genomic_DNA"/>
</dbReference>
<dbReference type="InterPro" id="IPR023213">
    <property type="entry name" value="CAT-like_dom_sf"/>
</dbReference>
<dbReference type="InterPro" id="IPR000873">
    <property type="entry name" value="AMP-dep_synth/lig_dom"/>
</dbReference>
<dbReference type="InterPro" id="IPR036736">
    <property type="entry name" value="ACP-like_sf"/>
</dbReference>
<dbReference type="Gene3D" id="3.30.559.30">
    <property type="entry name" value="Nonribosomal peptide synthetase, condensation domain"/>
    <property type="match status" value="4"/>
</dbReference>
<reference evidence="6 7" key="1">
    <citation type="journal article" date="2017" name="Nat. Microbiol.">
        <title>Natural product diversity associated with the nematode symbionts Photorhabdus and Xenorhabdus.</title>
        <authorList>
            <person name="Tobias N.J."/>
            <person name="Wolff H."/>
            <person name="Djahanschiri B."/>
            <person name="Grundmann F."/>
            <person name="Kronenwerth M."/>
            <person name="Shi Y.M."/>
            <person name="Simonyi S."/>
            <person name="Grun P."/>
            <person name="Shapiro-Ilan D."/>
            <person name="Pidot S.J."/>
            <person name="Stinear T.P."/>
            <person name="Ebersberger I."/>
            <person name="Bode H.B."/>
        </authorList>
    </citation>
    <scope>NUCLEOTIDE SEQUENCE [LARGE SCALE GENOMIC DNA]</scope>
    <source>
        <strain evidence="6 7">DSM 17908</strain>
    </source>
</reference>
<evidence type="ECO:0000256" key="4">
    <source>
        <dbReference type="SAM" id="MobiDB-lite"/>
    </source>
</evidence>
<dbReference type="InterPro" id="IPR010071">
    <property type="entry name" value="AA_adenyl_dom"/>
</dbReference>
<dbReference type="CDD" id="cd19544">
    <property type="entry name" value="E-C_NRPS"/>
    <property type="match status" value="1"/>
</dbReference>
<name>A0A2G0NR80_9GAMM</name>
<dbReference type="NCBIfam" id="TIGR01733">
    <property type="entry name" value="AA-adenyl-dom"/>
    <property type="match status" value="4"/>
</dbReference>
<evidence type="ECO:0000256" key="3">
    <source>
        <dbReference type="ARBA" id="ARBA00022553"/>
    </source>
</evidence>
<evidence type="ECO:0000259" key="5">
    <source>
        <dbReference type="PROSITE" id="PS50075"/>
    </source>
</evidence>
<dbReference type="SUPFAM" id="SSF47336">
    <property type="entry name" value="ACP-like"/>
    <property type="match status" value="4"/>
</dbReference>
<dbReference type="Gene3D" id="2.30.38.10">
    <property type="entry name" value="Luciferase, Domain 3"/>
    <property type="match status" value="3"/>
</dbReference>
<dbReference type="SUPFAM" id="SSF56801">
    <property type="entry name" value="Acetyl-CoA synthetase-like"/>
    <property type="match status" value="4"/>
</dbReference>
<dbReference type="Gene3D" id="3.40.50.1820">
    <property type="entry name" value="alpha/beta hydrolase"/>
    <property type="match status" value="2"/>
</dbReference>
<dbReference type="SMART" id="SM00823">
    <property type="entry name" value="PKS_PP"/>
    <property type="match status" value="4"/>
</dbReference>
<comment type="cofactor">
    <cofactor evidence="1">
        <name>pantetheine 4'-phosphate</name>
        <dbReference type="ChEBI" id="CHEBI:47942"/>
    </cofactor>
</comment>
<dbReference type="InterPro" id="IPR045851">
    <property type="entry name" value="AMP-bd_C_sf"/>
</dbReference>
<dbReference type="CDD" id="cd05930">
    <property type="entry name" value="A_NRPS"/>
    <property type="match status" value="1"/>
</dbReference>
<dbReference type="InterPro" id="IPR020806">
    <property type="entry name" value="PKS_PP-bd"/>
</dbReference>
<evidence type="ECO:0000256" key="2">
    <source>
        <dbReference type="ARBA" id="ARBA00022450"/>
    </source>
</evidence>
<evidence type="ECO:0000313" key="6">
    <source>
        <dbReference type="EMBL" id="PHM37252.1"/>
    </source>
</evidence>
<dbReference type="SMART" id="SM00824">
    <property type="entry name" value="PKS_TE"/>
    <property type="match status" value="1"/>
</dbReference>
<dbReference type="InterPro" id="IPR025110">
    <property type="entry name" value="AMP-bd_C"/>
</dbReference>
<dbReference type="Gene3D" id="3.40.50.12780">
    <property type="entry name" value="N-terminal domain of ligase-like"/>
    <property type="match status" value="1"/>
</dbReference>
<organism evidence="6 7">
    <name type="scientific">Xenorhabdus mauleonii</name>
    <dbReference type="NCBI Taxonomy" id="351675"/>
    <lineage>
        <taxon>Bacteria</taxon>
        <taxon>Pseudomonadati</taxon>
        <taxon>Pseudomonadota</taxon>
        <taxon>Gammaproteobacteria</taxon>
        <taxon>Enterobacterales</taxon>
        <taxon>Morganellaceae</taxon>
        <taxon>Xenorhabdus</taxon>
    </lineage>
</organism>
<dbReference type="InterPro" id="IPR001031">
    <property type="entry name" value="Thioesterase"/>
</dbReference>
<dbReference type="Pfam" id="PF00668">
    <property type="entry name" value="Condensation"/>
    <property type="match status" value="4"/>
</dbReference>
<dbReference type="SUPFAM" id="SSF52777">
    <property type="entry name" value="CoA-dependent acyltransferases"/>
    <property type="match status" value="8"/>
</dbReference>
<keyword evidence="3" id="KW-0597">Phosphoprotein</keyword>
<dbReference type="Pfam" id="PF00501">
    <property type="entry name" value="AMP-binding"/>
    <property type="match status" value="4"/>
</dbReference>
<evidence type="ECO:0000313" key="7">
    <source>
        <dbReference type="Proteomes" id="UP000224607"/>
    </source>
</evidence>
<dbReference type="InterPro" id="IPR001242">
    <property type="entry name" value="Condensation_dom"/>
</dbReference>
<sequence>MSKTDMNLENLKLAVLKKKIKEQLQTQKHHKRPPIEQTARDLPLPLSFAQQRLWFLTQLDPAAGLAYHIPAALRLTGQLNHDALIQALNCLVARHEILRTRFILIDGQPHQCIEPADSGFALSRQDLRPFGEKAHAERIAELTALEAQTPFDLTHGPLIRGQLLQLADEEHVLLLNQHHIISDGWSIGVLVHELGTLYRATLAGHDNPLPPLPIQYVDYAVWQRNWLQGDVFTQQRDFWRAQLEGAPALLDLPTDRPRPAVQSYTGAQVPVRFDATLLTALKSFGQQHNATLFMTVLTAWSIALARLSGQTDIVIGTPVANRPHHELEGLIGFFVNTLALRITLSDSSTVADLLTQVRERTLSAYAHQDLPFEQVVETLQPERSLSYSPIFQVMLALNNTPAKTLTLPGLQLSPVEQVRNKTHFDLTLSLTETDAGLFGELEYAVDLFDAATIERMLGYLHQILLAMTRDVTQPVYKLPMLSAVERRKLLVEFNATQADFPHDALIHQLVEAQAALTPAATAIICSNLDPAGEAQSLSYGDLNQQANRLAHHLVALGVKPDDRVAICVERSPEMVIGLLAILKAGGAYVPLDPAYPAERLAHMLEDSAPVILLAQRQFADKLTPPVTTLLIDGIAENRGSFIEAQSADNLDAATLGLASQHLAYVIYTSGSTGLPKGVAIAHRNTVNFLTWAQRTFSREALANTLFATSFNFDLAVYECFAPLISGGTVHIVPDALSLITAERASTESLPAATDAISLINTVPSAIAQLLEAGAIPPTVQTINLAGEALKSHIVERLFANTAVQHICNLYGPSETTTYSTWTCMERTAGFVNHIGRPIANTRVYILDSHGQPVPLGVAGEIFIAGAGVARGYLNRPELTAERFLADPFLSEFSQPNFNTVNFNTVMYKTGDLGRWLPNGNIEYLGRNDFQVKLRGFRIELGEIEAQLMQCPGVREAVVLAREDNRSSHDVDDGNAADEKNNLSQKSKLGQKRLIAYLRPQEGVELLPAQLREQLACHLAEYMLPSAFVILDVFPLTPNGKLDRQAFPDPEPAAVIAREYAPPVGEVEIALVQIWQDLLGLEQVGRHDHFFELGGHSLMIVSLIERLHHLGWRLDVRSVFAAPVLSELAKTVTDSQDSTQAFTVPANLIPADCTAITPDMLPLVSLTQSEINAIVETIPGGVSNVQDIYPLAPLQEGIIFHHLLQSQGDDYLLQSLLAFDTSERLDNFLAALQQIIDRHDILRTSAYWQELDHPVQVVWRHASLPVNTFTPTSTDDVLSQLRAYTDPRQRRINLALAPLLAAHIAHDPLQNEWLLSLSFHHLVCDHLTLELIFAEIAQVLQGNTKKLPAARPYRDFIAQTLSVPTSAHEDYFRTQLSDIDEPTAPFGVLKGNNETGAINETRQPLDPVMAKTIRSQARRLGVSPSVLFHIAWAQVLAQTSGHDDVVFGTVLLGRLQGITGANQILGMFINTLPIRISLNGRSAHDVVQATYRNLTDLLEHEQAPLSLAQRCSGVAQPMPLFSALLNYRHSHAGEAGATDKVWAGMRILAAEERTNYPMTLSVDDLGTDFHLMTQTIAEIDSVRVLNYLMTAISGLVDALNHAPQQPILQIPILPAAEQQQLLVDFNATQADFSPDVLIHQLFEAEVARHPADIAIVCQDQSLSYDELNRRANRLAHHLIALGVRPDDRIAMCVERSLDMAVGLLGILKAGAAYVPLDPAYPTERLIYMIEDSAPVALLTQQAVLLTQKAEGGIFASSESSDPTAISIPSISKSAISKPSIPIILLDDQDMADGAQPEQALFESGPEVPGLAAHHLAYVVYTSGSTGQPKGVMSSHRALCNRLLWFVRDIATSPLIGALKTSISFVDSLTETLGVLLAGGKLVVFNNHEAKDPALLKTGLQRFGVNHLVVVPSLLKLLVQSHHGDDRHQLQSIDVLICSGERLAPELARQVVTDYPWIRLFNFYGSSEINGDATYYQYSAVSGVPEISVIGRPIANTQSYILDTHGYPVPLGVTGEIYIAGAGVARGYLNRPELTAERFFSDPFSTNSDACMYKTGDLGRWLPDGTIEYLGRNDFQVKLRGFRIELGEIETRLTQCQGVREAVVTAREDEPGQNRLVAYLRPMDGAKLIPAELRQQLALYLADYMLPSAFVILESFPLTPNGKLNRQALPAPDPSAVVTRSYAAPVGEIEVILSQIWQDLLGLEQVGRHDHFFELGGHSLLAIQLVARIRQALSRDLPLQKLFDRPVLMALAETLAETAITAQAMIPTADRNQPLPLSFAQQRLWFLGQFDPAASLAYHLPAALRLTGQLNHDALIDALNRLVARHESLRTRFVAVEGQPYQYIDAADSGFSLTCHDLRQLEPTLQSARVAELAELDSQSPFDFAQGPLIRGQLLQLAEEEHVLLLTQHHIITDGWSLSVLVRELGAGYSAALVGHHDPLPPLPVQYADYAVWQHEQLQGTFLTEQRDFWRAQLKGAPALLTIPTDHPRPAIQTYMGAQVTFHLDATLLTSLKALGQRHHCTLFMTVLTAWSIVLTRLSGQDDIVIGTPVANRPHHELEGLIGFFVNTLALRIKLHDNPRVAELLAQVKEQALTAYAHQDLPFEQVVEAVQPERCLSYSPIFQVMLTLNNTPAQQLTLPGLQLTSLEQAHHGAYFDLTLALTETEAGLVGALNYAADLFDSATINRIVGHFTNILAAMVTDETQTCNALPMLSAMEQQQVLVDFNATQTDFSTDFSGHPPLIHQYIEAQAALHPDAVAIAVEEHTVSYGELNQRANQLAHHLIALGVRPDERVAICVERSPDMVVGLLAILKAGGAYVPLDPAYPSERLAYMLNDAAPVALLTQTALAGRLKQAVPAAKYATLLLDAPDRSLSEHNALSEQSTDNPDTRAVGVSPHHLAYVIYTSGSTGLPKGVEMPLAGLVNLLQWHRQPSQPAGTGKTLQFAALGFDVAFQEIFTTLCDGGCLVLINESLRRQPDQLLRLIARHRIDRIFLPYIALQHLADAAGESEADFSCLAHIVTAGEQLRITPAIQRFLHRAGNCRLHNHYGPTESHVTTAYMLEQEPAQWPVLPPIGRPIANNRIYILDADRQPVPLGVTGEIYIAGRGVARGYLNRPELTAERFLIDPFCTETGARMYKTGDLGRWRPDGNIDYLGRNDFQVKVRGFRVELGEIEAQLMRCHGVREAVVIARNEGADPQRLVAYLRPADGMKLQPAKLRQQLAQHLADYMLPSAFVVLNAFPQTPNGKLDRQALPAPDTASVATRTYEAPRGETEATLAQIWQALLGLERVGRHDHFFELGGHSLLAIQLVARVRQVLAKELPLQTLFAQPVLMVLAHTLTDTAETTQTAIPVVARDQFLPLSFAQQRLWFLAQLSPAASLAYHLSAALRLTGTLNRQALSAAFDNLVARHESLRTHFISVEGQPCQHIDPADIGFTLSCHDLRQCDPALHHHRISERLEQETQTPFDFVQGPLMRGQLLQLADKEHVLLLTLHHIITDGWSLGVLVRELGAFYRAALDGHDDPLPPLPIQYADYAVWQSGQLSGIPPQDAHSQGAPLQQTRLAEQRDFWRTQLADAPALLTLPTDRPRPTVQTYAGDQVSFHLDAALLKSLKALGQRHHCTLFMTVLTAWSIVLARLSGQDDIVIGTPVANRPHHELEGLIGFFVNTLALRVTLHDGISVADLLTQVRERALAAYAHQDLPFEQVVEALQPERNLSYSPIFQVMLALNNTPAQELVLPDLQFTPFEQTQHSAHFDLTLSLAETETGLAGALAYAVDLFSPSTVERMVGYLINTLTAMADNENQNIATLPMLPDSERQQLLTDFNATQADFPQDALTHQLFEDRVKQHPDATAIVAGSQTLTYDELNQRANRLAHYLIDLSVRPDDRVAICIERSLDTVVGILAILKAGGAYMPLDPTYPAERLAYMLEDAAPRALVTQVALLEKFPGTLPAVVLDAQNTLLEAQPNHNPDPQTLGLTSRHLAYVIYTSGSTGKPKGVMVEHRNINRLIINNAYADINANDCVAHCANVAFDASTWEIWSALLNGGRLHIVPQSVLLDPARFRDSLIQGQVTALWLTVGLFNEYLDTLRPLFGQLRYLLVGGDVLDPRKIQRVLSADAKPKHLINGYGPTETTTFATTYLINPPIDVARSIPIGRPIANTQIYILDPHGQPVPLGVAGEIHIAGHGVARGYLNRPELTAEHFIADPFSSEPEARMYKTGDLGCWLPDGNIEYLGRNDFQVKIRGFRIELGEIEAKLEQCEGVREAIVLVREESQKRLVAYLLPQEGVELVPAELRRQLVRELAEYMLPSAFVTLDAYPLTPNGKLDRQALPAPDASSTVAHGYAAPRGEVEITLAQIWQDLLGLERIGRHDHFFELGGHSLLAIQLLNRMREQDMEISLTTLFTYPTLSDLALTIDKGFTMSVSPFDANPVPLSPAGSLLPLFLVHETSGDPLVYSPLAALLPPELPVYALQALGIHTLENPPASIEALAACHVQAIRRVQPQGPYRLAGWSIGGLIAYEIAQQFTNQGDVVEFLGMIDSYLHFNTGSSTDKNEPSINTDQSAGADTEAKQIEYIIDSLRAQANIDEQALEKLYQFSELGQVLDFCIEQQWLPASITSGDILLRLHTAETITQLGQHYQAEKSNLAIHLYTADELASDDNWRGWQGIAGSHSELHPIGGTHFSIMQSPLLNQLIDSITEQLQAVPPFDPRVIIQLGSQSVSPLFCMPGAGASPSSLLELAISFPQQLPVYALQARGFTAEHNFPYSSVEAVARAYIQTIRQIQPHGPYHLLGHSFGGWIAFEMALQLQAEGELVSDLILIDSDEPEQLGHPLELPSKIKLLNRIDTIMELIDVYNMILETPLPLSRQEFENLDADGQTQLLHDTLVQAGFFPAKTPLSMLQGIIRVMQANMNTRYFPRSRYEGVVHMISAEEGDPDEREDRETQWHTHIAKLNTMLARGNHMTMLSSPHVEHWVTELWQKLDYINNPNSAFWFEKAKPYGFIKGK</sequence>
<dbReference type="InterPro" id="IPR042099">
    <property type="entry name" value="ANL_N_sf"/>
</dbReference>
<protein>
    <submittedName>
        <fullName evidence="6">Amino acid adenylation</fullName>
    </submittedName>
</protein>
<dbReference type="PROSITE" id="PS00012">
    <property type="entry name" value="PHOSPHOPANTETHEINE"/>
    <property type="match status" value="3"/>
</dbReference>
<dbReference type="Pfam" id="PF00975">
    <property type="entry name" value="Thioesterase"/>
    <property type="match status" value="2"/>
</dbReference>
<dbReference type="Pfam" id="PF00550">
    <property type="entry name" value="PP-binding"/>
    <property type="match status" value="4"/>
</dbReference>
<proteinExistence type="predicted"/>
<dbReference type="Gene3D" id="1.10.1200.10">
    <property type="entry name" value="ACP-like"/>
    <property type="match status" value="4"/>
</dbReference>
<dbReference type="InterPro" id="IPR029058">
    <property type="entry name" value="AB_hydrolase_fold"/>
</dbReference>
<feature type="compositionally biased region" description="Basic and acidic residues" evidence="4">
    <location>
        <begin position="964"/>
        <end position="980"/>
    </location>
</feature>
<dbReference type="NCBIfam" id="NF003417">
    <property type="entry name" value="PRK04813.1"/>
    <property type="match status" value="5"/>
</dbReference>
<feature type="domain" description="Carrier" evidence="5">
    <location>
        <begin position="2182"/>
        <end position="2257"/>
    </location>
</feature>
<dbReference type="PROSITE" id="PS00455">
    <property type="entry name" value="AMP_BINDING"/>
    <property type="match status" value="4"/>
</dbReference>
<dbReference type="InterPro" id="IPR006162">
    <property type="entry name" value="Ppantetheine_attach_site"/>
</dbReference>
<dbReference type="PANTHER" id="PTHR45527">
    <property type="entry name" value="NONRIBOSOMAL PEPTIDE SYNTHETASE"/>
    <property type="match status" value="1"/>
</dbReference>
<dbReference type="Gene3D" id="3.30.559.10">
    <property type="entry name" value="Chloramphenicol acetyltransferase-like domain"/>
    <property type="match status" value="4"/>
</dbReference>
<feature type="region of interest" description="Disordered" evidence="4">
    <location>
        <begin position="964"/>
        <end position="984"/>
    </location>
</feature>
<dbReference type="InterPro" id="IPR020845">
    <property type="entry name" value="AMP-binding_CS"/>
</dbReference>
<comment type="caution">
    <text evidence="6">The sequence shown here is derived from an EMBL/GenBank/DDBJ whole genome shotgun (WGS) entry which is preliminary data.</text>
</comment>
<dbReference type="InterPro" id="IPR009081">
    <property type="entry name" value="PP-bd_ACP"/>
</dbReference>
<feature type="domain" description="Carrier" evidence="5">
    <location>
        <begin position="1061"/>
        <end position="1135"/>
    </location>
</feature>
<gene>
    <name evidence="6" type="ORF">Xmau_03946</name>
</gene>
<dbReference type="Gene3D" id="3.40.50.980">
    <property type="match status" value="6"/>
</dbReference>
<keyword evidence="7" id="KW-1185">Reference proteome</keyword>
<dbReference type="Gene3D" id="3.30.300.30">
    <property type="match status" value="4"/>
</dbReference>
<feature type="domain" description="Carrier" evidence="5">
    <location>
        <begin position="3265"/>
        <end position="3340"/>
    </location>
</feature>
<accession>A0A2G0NR80</accession>
<dbReference type="Pfam" id="PF13193">
    <property type="entry name" value="AMP-binding_C"/>
    <property type="match status" value="3"/>
</dbReference>
<evidence type="ECO:0000256" key="1">
    <source>
        <dbReference type="ARBA" id="ARBA00001957"/>
    </source>
</evidence>
<dbReference type="SUPFAM" id="SSF53474">
    <property type="entry name" value="alpha/beta-Hydrolases"/>
    <property type="match status" value="2"/>
</dbReference>
<dbReference type="InterPro" id="IPR020802">
    <property type="entry name" value="TesA-like"/>
</dbReference>
<dbReference type="CDD" id="cd17651">
    <property type="entry name" value="A_NRPS_VisG_like"/>
    <property type="match status" value="1"/>
</dbReference>